<feature type="transmembrane region" description="Helical" evidence="1">
    <location>
        <begin position="38"/>
        <end position="57"/>
    </location>
</feature>
<reference evidence="3" key="1">
    <citation type="submission" date="2022-11" db="UniProtKB">
        <authorList>
            <consortium name="WormBaseParasite"/>
        </authorList>
    </citation>
    <scope>IDENTIFICATION</scope>
</reference>
<keyword evidence="1" id="KW-0812">Transmembrane</keyword>
<organism evidence="2 3">
    <name type="scientific">Parascaris univalens</name>
    <name type="common">Nematode worm</name>
    <dbReference type="NCBI Taxonomy" id="6257"/>
    <lineage>
        <taxon>Eukaryota</taxon>
        <taxon>Metazoa</taxon>
        <taxon>Ecdysozoa</taxon>
        <taxon>Nematoda</taxon>
        <taxon>Chromadorea</taxon>
        <taxon>Rhabditida</taxon>
        <taxon>Spirurina</taxon>
        <taxon>Ascaridomorpha</taxon>
        <taxon>Ascaridoidea</taxon>
        <taxon>Ascarididae</taxon>
        <taxon>Parascaris</taxon>
    </lineage>
</organism>
<sequence length="72" mass="8753">MSIIGKRCRNYNFLLSISRFLPLSTVRQLFYQVFDRDFIKSFCIIVFIIIFGDYLLFIDYRFLEDRRGLLRG</sequence>
<name>A0A915BZS0_PARUN</name>
<evidence type="ECO:0000313" key="2">
    <source>
        <dbReference type="Proteomes" id="UP000887569"/>
    </source>
</evidence>
<keyword evidence="1" id="KW-0472">Membrane</keyword>
<dbReference type="WBParaSite" id="PgR070_g047_t02">
    <property type="protein sequence ID" value="PgR070_g047_t02"/>
    <property type="gene ID" value="PgR070_g047"/>
</dbReference>
<accession>A0A915BZS0</accession>
<dbReference type="AlphaFoldDB" id="A0A915BZS0"/>
<protein>
    <submittedName>
        <fullName evidence="3">MITD1 C-terminal phospholipase D-like domain-containing protein</fullName>
    </submittedName>
</protein>
<keyword evidence="1" id="KW-1133">Transmembrane helix</keyword>
<proteinExistence type="predicted"/>
<evidence type="ECO:0000256" key="1">
    <source>
        <dbReference type="SAM" id="Phobius"/>
    </source>
</evidence>
<keyword evidence="2" id="KW-1185">Reference proteome</keyword>
<evidence type="ECO:0000313" key="3">
    <source>
        <dbReference type="WBParaSite" id="PgR070_g047_t02"/>
    </source>
</evidence>
<dbReference type="Proteomes" id="UP000887569">
    <property type="component" value="Unplaced"/>
</dbReference>